<feature type="region of interest" description="Disordered" evidence="2">
    <location>
        <begin position="577"/>
        <end position="599"/>
    </location>
</feature>
<proteinExistence type="predicted"/>
<keyword evidence="3" id="KW-0472">Membrane</keyword>
<name>A0A0G1X934_9BACT</name>
<keyword evidence="1" id="KW-0175">Coiled coil</keyword>
<organism evidence="4 5">
    <name type="scientific">Candidatus Kaiserbacteria bacterium GW2011_GWB1_52_6</name>
    <dbReference type="NCBI Taxonomy" id="1618674"/>
    <lineage>
        <taxon>Bacteria</taxon>
        <taxon>Candidatus Kaiseribacteriota</taxon>
    </lineage>
</organism>
<feature type="transmembrane region" description="Helical" evidence="3">
    <location>
        <begin position="430"/>
        <end position="451"/>
    </location>
</feature>
<feature type="transmembrane region" description="Helical" evidence="3">
    <location>
        <begin position="294"/>
        <end position="317"/>
    </location>
</feature>
<dbReference type="AlphaFoldDB" id="A0A0G1X934"/>
<keyword evidence="3" id="KW-0812">Transmembrane</keyword>
<evidence type="ECO:0000256" key="1">
    <source>
        <dbReference type="SAM" id="Coils"/>
    </source>
</evidence>
<feature type="coiled-coil region" evidence="1">
    <location>
        <begin position="638"/>
        <end position="665"/>
    </location>
</feature>
<evidence type="ECO:0000256" key="3">
    <source>
        <dbReference type="SAM" id="Phobius"/>
    </source>
</evidence>
<feature type="compositionally biased region" description="Pro residues" evidence="2">
    <location>
        <begin position="831"/>
        <end position="849"/>
    </location>
</feature>
<evidence type="ECO:0000256" key="2">
    <source>
        <dbReference type="SAM" id="MobiDB-lite"/>
    </source>
</evidence>
<feature type="transmembrane region" description="Helical" evidence="3">
    <location>
        <begin position="362"/>
        <end position="379"/>
    </location>
</feature>
<evidence type="ECO:0000313" key="5">
    <source>
        <dbReference type="Proteomes" id="UP000034185"/>
    </source>
</evidence>
<feature type="coiled-coil region" evidence="1">
    <location>
        <begin position="709"/>
        <end position="739"/>
    </location>
</feature>
<feature type="transmembrane region" description="Helical" evidence="3">
    <location>
        <begin position="198"/>
        <end position="216"/>
    </location>
</feature>
<sequence length="849" mass="91910">MNNHHKHGTINHRWLFGIVIMLIVIVLLPSFSFAIDITGFTQISLITGDVVYQDPAHPENFYLPNGEPAQIDPETGSVTNIERPKVTAPTICGGFSDFFFSPIICIGRSIGAWLAGLLVFVTAWILTVAGVLFNLVLDYTVVNFAKLVTVGVQNGINTVWTAFRDISNIVIIGMFVFTAISIILGLQQFGQKKTVAKVLIIAVLINFSLLFTKMIIDTSNFTAKQFYEAASASQVVPTISSTGQAAATGGLVQGQAKTSGVAGEFMRYAGVSGFADTVAETRKLADKLDEGLGAMLHGIFVAILFLGAAAVLFYGAFLLIVRGILMIFLMMTASLAFASYLLPSKLKTYGWTTWWSSLLKNAVFAPILMFFLWAVLLVAKNMRWPGGGFGGGSIGDLVANPTKPEDVTALFGYIVIIGLLFAAIKISSSFASGIAGFNWASIAPLIATSALGRLGGALGRGTIGVGASILSNRMMQGARILNAREDKTLGSRAMQGALYYGSKPIKGVAQRDFNAMKTSIGGLIASTANRALSAKNIKEMLGPTVGGGEGTLKNHQQRFIKKGDALNLTDADRGVLKAREDRDKEELDKARDEALKADTAESVPVVKPVVKPQEEPSEDVKHAREQVIKENPDIAKRINDSDERLKNMGNELVEATKENAKINAEALAKIGNEIAQKKEALSNVEGVLKIKPQDEMALKQKREVEASIERDKSREKQALNQETEKLKQVKKQLADEKANNDQIVTVIDKLAEAEKKFNKRPKYDTSRKTAPQIGAELHNKSLTGMLLNAIGDTSFTKEALLARQRQLKQQQRMTRIVEGLGKEIGKTITPPSTPPSRPSTPPPPQNPSP</sequence>
<comment type="caution">
    <text evidence="4">The sequence shown here is derived from an EMBL/GenBank/DDBJ whole genome shotgun (WGS) entry which is preliminary data.</text>
</comment>
<dbReference type="Proteomes" id="UP000034185">
    <property type="component" value="Unassembled WGS sequence"/>
</dbReference>
<reference evidence="4 5" key="1">
    <citation type="journal article" date="2015" name="Nature">
        <title>rRNA introns, odd ribosomes, and small enigmatic genomes across a large radiation of phyla.</title>
        <authorList>
            <person name="Brown C.T."/>
            <person name="Hug L.A."/>
            <person name="Thomas B.C."/>
            <person name="Sharon I."/>
            <person name="Castelle C.J."/>
            <person name="Singh A."/>
            <person name="Wilkins M.J."/>
            <person name="Williams K.H."/>
            <person name="Banfield J.F."/>
        </authorList>
    </citation>
    <scope>NUCLEOTIDE SEQUENCE [LARGE SCALE GENOMIC DNA]</scope>
</reference>
<keyword evidence="3" id="KW-1133">Transmembrane helix</keyword>
<feature type="transmembrane region" description="Helical" evidence="3">
    <location>
        <begin position="14"/>
        <end position="35"/>
    </location>
</feature>
<evidence type="ECO:0000313" key="4">
    <source>
        <dbReference type="EMBL" id="KKW27586.1"/>
    </source>
</evidence>
<feature type="transmembrane region" description="Helical" evidence="3">
    <location>
        <begin position="407"/>
        <end position="424"/>
    </location>
</feature>
<gene>
    <name evidence="4" type="ORF">UY70_C0011G0020</name>
</gene>
<accession>A0A0G1X934</accession>
<feature type="transmembrane region" description="Helical" evidence="3">
    <location>
        <begin position="110"/>
        <end position="137"/>
    </location>
</feature>
<feature type="region of interest" description="Disordered" evidence="2">
    <location>
        <begin position="818"/>
        <end position="849"/>
    </location>
</feature>
<feature type="transmembrane region" description="Helical" evidence="3">
    <location>
        <begin position="166"/>
        <end position="186"/>
    </location>
</feature>
<protein>
    <submittedName>
        <fullName evidence="4">Uncharacterized protein</fullName>
    </submittedName>
</protein>
<feature type="transmembrane region" description="Helical" evidence="3">
    <location>
        <begin position="324"/>
        <end position="342"/>
    </location>
</feature>
<dbReference type="EMBL" id="LCRA01000011">
    <property type="protein sequence ID" value="KKW27586.1"/>
    <property type="molecule type" value="Genomic_DNA"/>
</dbReference>